<evidence type="ECO:0000256" key="1">
    <source>
        <dbReference type="ARBA" id="ARBA00004514"/>
    </source>
</evidence>
<dbReference type="EMBL" id="MLBF01000003">
    <property type="protein sequence ID" value="OLN33511.1"/>
    <property type="molecule type" value="Genomic_DNA"/>
</dbReference>
<dbReference type="Gene3D" id="1.20.120.340">
    <property type="entry name" value="Flagellar protein FliS"/>
    <property type="match status" value="1"/>
</dbReference>
<dbReference type="GO" id="GO:0005829">
    <property type="term" value="C:cytosol"/>
    <property type="evidence" value="ECO:0007669"/>
    <property type="project" value="UniProtKB-SubCell"/>
</dbReference>
<dbReference type="RefSeq" id="WP_075363551.1">
    <property type="nucleotide sequence ID" value="NZ_MLBF01000003.1"/>
</dbReference>
<dbReference type="GO" id="GO:0044780">
    <property type="term" value="P:bacterial-type flagellum assembly"/>
    <property type="evidence" value="ECO:0007669"/>
    <property type="project" value="InterPro"/>
</dbReference>
<dbReference type="InterPro" id="IPR036584">
    <property type="entry name" value="FliS_sf"/>
</dbReference>
<keyword evidence="7" id="KW-0282">Flagellum</keyword>
<keyword evidence="5" id="KW-0143">Chaperone</keyword>
<keyword evidence="3 6" id="KW-0963">Cytoplasm</keyword>
<dbReference type="GO" id="GO:0071973">
    <property type="term" value="P:bacterial-type flagellum-dependent cell motility"/>
    <property type="evidence" value="ECO:0007669"/>
    <property type="project" value="TreeGrafter"/>
</dbReference>
<dbReference type="CDD" id="cd16098">
    <property type="entry name" value="FliS"/>
    <property type="match status" value="1"/>
</dbReference>
<organism evidence="7 8">
    <name type="scientific">Desulfosporosinus metallidurans</name>
    <dbReference type="NCBI Taxonomy" id="1888891"/>
    <lineage>
        <taxon>Bacteria</taxon>
        <taxon>Bacillati</taxon>
        <taxon>Bacillota</taxon>
        <taxon>Clostridia</taxon>
        <taxon>Eubacteriales</taxon>
        <taxon>Desulfitobacteriaceae</taxon>
        <taxon>Desulfosporosinus</taxon>
    </lineage>
</organism>
<dbReference type="PIRSF" id="PIRSF039090">
    <property type="entry name" value="Flis"/>
    <property type="match status" value="1"/>
</dbReference>
<comment type="subcellular location">
    <subcellularLocation>
        <location evidence="1 6">Cytoplasm</location>
        <location evidence="1 6">Cytosol</location>
    </subcellularLocation>
</comment>
<dbReference type="Pfam" id="PF02561">
    <property type="entry name" value="FliS"/>
    <property type="match status" value="1"/>
</dbReference>
<name>A0A1Q8R1Z3_9FIRM</name>
<reference evidence="7 8" key="1">
    <citation type="submission" date="2016-09" db="EMBL/GenBank/DDBJ databases">
        <title>Complete genome of Desulfosporosinus sp. OL.</title>
        <authorList>
            <person name="Mardanov A."/>
            <person name="Beletsky A."/>
            <person name="Panova A."/>
            <person name="Karnachuk O."/>
            <person name="Ravin N."/>
        </authorList>
    </citation>
    <scope>NUCLEOTIDE SEQUENCE [LARGE SCALE GENOMIC DNA]</scope>
    <source>
        <strain evidence="7 8">OL</strain>
    </source>
</reference>
<keyword evidence="8" id="KW-1185">Reference proteome</keyword>
<accession>A0A1Q8R1Z3</accession>
<keyword evidence="7" id="KW-0966">Cell projection</keyword>
<sequence>MLNSIPNATAYANYKQASVETATPEKLLLMLFDGGIRFLNQGKIAIERKDYSSAHKNLVKVQDILFELMVTLDMEKGGEIASNLYKLYDFYRNEVIKANINKDAELLKPVLEFLRLYRDMWAEAARTVRIGAK</sequence>
<proteinExistence type="inferred from homology"/>
<comment type="caution">
    <text evidence="7">The sequence shown here is derived from an EMBL/GenBank/DDBJ whole genome shotgun (WGS) entry which is preliminary data.</text>
</comment>
<dbReference type="NCBIfam" id="TIGR00208">
    <property type="entry name" value="fliS"/>
    <property type="match status" value="1"/>
</dbReference>
<dbReference type="Proteomes" id="UP000186102">
    <property type="component" value="Unassembled WGS sequence"/>
</dbReference>
<dbReference type="OrthoDB" id="1524959at2"/>
<evidence type="ECO:0000256" key="2">
    <source>
        <dbReference type="ARBA" id="ARBA00008787"/>
    </source>
</evidence>
<dbReference type="InterPro" id="IPR003713">
    <property type="entry name" value="FliS"/>
</dbReference>
<protein>
    <recommendedName>
        <fullName evidence="6">Flagellar secretion chaperone FliS</fullName>
    </recommendedName>
</protein>
<dbReference type="STRING" id="1888891.DSOL_0758"/>
<evidence type="ECO:0000256" key="4">
    <source>
        <dbReference type="ARBA" id="ARBA00022795"/>
    </source>
</evidence>
<dbReference type="AlphaFoldDB" id="A0A1Q8R1Z3"/>
<gene>
    <name evidence="7" type="ORF">DSOL_0758</name>
</gene>
<dbReference type="SUPFAM" id="SSF101116">
    <property type="entry name" value="Flagellar export chaperone FliS"/>
    <property type="match status" value="1"/>
</dbReference>
<evidence type="ECO:0000313" key="7">
    <source>
        <dbReference type="EMBL" id="OLN33511.1"/>
    </source>
</evidence>
<evidence type="ECO:0000313" key="8">
    <source>
        <dbReference type="Proteomes" id="UP000186102"/>
    </source>
</evidence>
<keyword evidence="4 6" id="KW-1005">Bacterial flagellum biogenesis</keyword>
<evidence type="ECO:0000256" key="6">
    <source>
        <dbReference type="PIRNR" id="PIRNR039090"/>
    </source>
</evidence>
<dbReference type="PANTHER" id="PTHR34773">
    <property type="entry name" value="FLAGELLAR SECRETION CHAPERONE FLIS"/>
    <property type="match status" value="1"/>
</dbReference>
<evidence type="ECO:0000256" key="5">
    <source>
        <dbReference type="ARBA" id="ARBA00023186"/>
    </source>
</evidence>
<keyword evidence="7" id="KW-0969">Cilium</keyword>
<evidence type="ECO:0000256" key="3">
    <source>
        <dbReference type="ARBA" id="ARBA00022490"/>
    </source>
</evidence>
<dbReference type="PANTHER" id="PTHR34773:SF1">
    <property type="entry name" value="FLAGELLAR SECRETION CHAPERONE FLIS"/>
    <property type="match status" value="1"/>
</dbReference>
<comment type="similarity">
    <text evidence="2 6">Belongs to the FliS family.</text>
</comment>